<dbReference type="Gene3D" id="2.30.42.10">
    <property type="match status" value="1"/>
</dbReference>
<dbReference type="SUPFAM" id="SSF50156">
    <property type="entry name" value="PDZ domain-like"/>
    <property type="match status" value="1"/>
</dbReference>
<proteinExistence type="predicted"/>
<gene>
    <name evidence="2" type="ORF">PACLA_8A075573</name>
</gene>
<dbReference type="AlphaFoldDB" id="A0A6S7JUZ0"/>
<dbReference type="EMBL" id="CACRXK020019686">
    <property type="protein sequence ID" value="CAB4033944.1"/>
    <property type="molecule type" value="Genomic_DNA"/>
</dbReference>
<organism evidence="2 3">
    <name type="scientific">Paramuricea clavata</name>
    <name type="common">Red gorgonian</name>
    <name type="synonym">Violescent sea-whip</name>
    <dbReference type="NCBI Taxonomy" id="317549"/>
    <lineage>
        <taxon>Eukaryota</taxon>
        <taxon>Metazoa</taxon>
        <taxon>Cnidaria</taxon>
        <taxon>Anthozoa</taxon>
        <taxon>Octocorallia</taxon>
        <taxon>Malacalcyonacea</taxon>
        <taxon>Plexauridae</taxon>
        <taxon>Paramuricea</taxon>
    </lineage>
</organism>
<name>A0A6S7JUZ0_PARCT</name>
<feature type="non-terminal residue" evidence="2">
    <location>
        <position position="336"/>
    </location>
</feature>
<evidence type="ECO:0000256" key="1">
    <source>
        <dbReference type="SAM" id="MobiDB-lite"/>
    </source>
</evidence>
<evidence type="ECO:0000313" key="3">
    <source>
        <dbReference type="Proteomes" id="UP001152795"/>
    </source>
</evidence>
<feature type="compositionally biased region" description="Basic and acidic residues" evidence="1">
    <location>
        <begin position="128"/>
        <end position="142"/>
    </location>
</feature>
<accession>A0A6S7JUZ0</accession>
<keyword evidence="3" id="KW-1185">Reference proteome</keyword>
<dbReference type="InterPro" id="IPR036034">
    <property type="entry name" value="PDZ_sf"/>
</dbReference>
<comment type="caution">
    <text evidence="2">The sequence shown here is derived from an EMBL/GenBank/DDBJ whole genome shotgun (WGS) entry which is preliminary data.</text>
</comment>
<reference evidence="2" key="1">
    <citation type="submission" date="2020-04" db="EMBL/GenBank/DDBJ databases">
        <authorList>
            <person name="Alioto T."/>
            <person name="Alioto T."/>
            <person name="Gomez Garrido J."/>
        </authorList>
    </citation>
    <scope>NUCLEOTIDE SEQUENCE</scope>
    <source>
        <strain evidence="2">A484AB</strain>
    </source>
</reference>
<feature type="compositionally biased region" description="Polar residues" evidence="1">
    <location>
        <begin position="238"/>
        <end position="250"/>
    </location>
</feature>
<feature type="region of interest" description="Disordered" evidence="1">
    <location>
        <begin position="128"/>
        <end position="147"/>
    </location>
</feature>
<protein>
    <submittedName>
        <fullName evidence="2">---NA</fullName>
    </submittedName>
</protein>
<dbReference type="OrthoDB" id="10560884at2759"/>
<sequence length="336" mass="36676">MEEREKRGYENLDEEDEDDISGSDADVSGESSDTSSNKDEDDTVEKMFIKCLVPGGAAYQAGLMKGAEVISLNNSAVYGKHASDIDNLIQHSNAIDVDVVEDPAKRKGKQYQRYRGNGYEVHVVHRGSQDDLSDHESSDNDTHSTNAGDRYFVVTYGTSSETTGHKSRIHQFLRPTSYSDDEPLMENKSVSISGTKSEDLTGKTQSNRYFDDQGGASGRGNKISGKRSGLTSTTSSSVLVESQNPKPDTHVTITTATYSTLAEPQSTRTDVSAAKKEDCSCSNGLLVSEENGNVWELRVPQAIHIRPRSPSPAHRRVSYLMATEGDGSLSSGNWEF</sequence>
<dbReference type="Proteomes" id="UP001152795">
    <property type="component" value="Unassembled WGS sequence"/>
</dbReference>
<feature type="region of interest" description="Disordered" evidence="1">
    <location>
        <begin position="159"/>
        <end position="250"/>
    </location>
</feature>
<evidence type="ECO:0000313" key="2">
    <source>
        <dbReference type="EMBL" id="CAB4033944.1"/>
    </source>
</evidence>
<feature type="compositionally biased region" description="Acidic residues" evidence="1">
    <location>
        <begin position="11"/>
        <end position="21"/>
    </location>
</feature>
<feature type="region of interest" description="Disordered" evidence="1">
    <location>
        <begin position="1"/>
        <end position="41"/>
    </location>
</feature>
<feature type="compositionally biased region" description="Basic and acidic residues" evidence="1">
    <location>
        <begin position="1"/>
        <end position="10"/>
    </location>
</feature>